<keyword evidence="2" id="KW-1185">Reference proteome</keyword>
<accession>A0A3R7GV46</accession>
<reference evidence="1 2" key="1">
    <citation type="submission" date="2018-09" db="EMBL/GenBank/DDBJ databases">
        <title>Genomic Encyclopedia of Archaeal and Bacterial Type Strains, Phase II (KMG-II): from individual species to whole genera.</title>
        <authorList>
            <person name="Goeker M."/>
        </authorList>
    </citation>
    <scope>NUCLEOTIDE SEQUENCE [LARGE SCALE GENOMIC DNA]</scope>
    <source>
        <strain evidence="1 2">DSM 13151</strain>
    </source>
</reference>
<protein>
    <submittedName>
        <fullName evidence="1">Uncharacterized protein</fullName>
    </submittedName>
</protein>
<comment type="caution">
    <text evidence="1">The sequence shown here is derived from an EMBL/GenBank/DDBJ whole genome shotgun (WGS) entry which is preliminary data.</text>
</comment>
<sequence length="48" mass="5328">MLKSVHQLKRIGGEGAWGRLAYGVRFETFNYGGQQPMSADDVATRATR</sequence>
<proteinExistence type="predicted"/>
<organism evidence="1 2">
    <name type="scientific">Halopiger aswanensis</name>
    <dbReference type="NCBI Taxonomy" id="148449"/>
    <lineage>
        <taxon>Archaea</taxon>
        <taxon>Methanobacteriati</taxon>
        <taxon>Methanobacteriota</taxon>
        <taxon>Stenosarchaea group</taxon>
        <taxon>Halobacteria</taxon>
        <taxon>Halobacteriales</taxon>
        <taxon>Natrialbaceae</taxon>
        <taxon>Halopiger</taxon>
    </lineage>
</organism>
<dbReference type="EMBL" id="RAPO01000002">
    <property type="protein sequence ID" value="RKD94652.1"/>
    <property type="molecule type" value="Genomic_DNA"/>
</dbReference>
<name>A0A3R7GV46_9EURY</name>
<evidence type="ECO:0000313" key="1">
    <source>
        <dbReference type="EMBL" id="RKD94652.1"/>
    </source>
</evidence>
<dbReference type="Proteomes" id="UP000283805">
    <property type="component" value="Unassembled WGS sequence"/>
</dbReference>
<evidence type="ECO:0000313" key="2">
    <source>
        <dbReference type="Proteomes" id="UP000283805"/>
    </source>
</evidence>
<gene>
    <name evidence="1" type="ORF">ATJ93_1488</name>
</gene>
<dbReference type="AlphaFoldDB" id="A0A3R7GV46"/>